<gene>
    <name evidence="1" type="ORF">AGR4A_Lc120003</name>
</gene>
<sequence>MAVLTAKYATRALSVQFWKYYLYGIRTRKNFSSRLHMRAAFRAQRAELAYLWHIFFRICTYYNSGADHVPRKHCGVR</sequence>
<organism evidence="1 2">
    <name type="scientific">Agrobacterium tumefaciens str. B6</name>
    <dbReference type="NCBI Taxonomy" id="1183423"/>
    <lineage>
        <taxon>Bacteria</taxon>
        <taxon>Pseudomonadati</taxon>
        <taxon>Pseudomonadota</taxon>
        <taxon>Alphaproteobacteria</taxon>
        <taxon>Hyphomicrobiales</taxon>
        <taxon>Rhizobiaceae</taxon>
        <taxon>Rhizobium/Agrobacterium group</taxon>
        <taxon>Agrobacterium</taxon>
        <taxon>Agrobacterium tumefaciens complex</taxon>
    </lineage>
</organism>
<dbReference type="EMBL" id="FCNL01000029">
    <property type="protein sequence ID" value="CVI20795.1"/>
    <property type="molecule type" value="Genomic_DNA"/>
</dbReference>
<evidence type="ECO:0000313" key="1">
    <source>
        <dbReference type="EMBL" id="CVI20795.1"/>
    </source>
</evidence>
<name>A0A822V7G6_AGRTU</name>
<reference evidence="1 2" key="1">
    <citation type="submission" date="2016-01" db="EMBL/GenBank/DDBJ databases">
        <authorList>
            <person name="Regsiter A."/>
            <person name="william w."/>
        </authorList>
    </citation>
    <scope>NUCLEOTIDE SEQUENCE [LARGE SCALE GENOMIC DNA]</scope>
    <source>
        <strain evidence="1 2">B6</strain>
    </source>
</reference>
<dbReference type="AlphaFoldDB" id="A0A822V7G6"/>
<proteinExistence type="predicted"/>
<comment type="caution">
    <text evidence="1">The sequence shown here is derived from an EMBL/GenBank/DDBJ whole genome shotgun (WGS) entry which is preliminary data.</text>
</comment>
<evidence type="ECO:0008006" key="3">
    <source>
        <dbReference type="Google" id="ProtNLM"/>
    </source>
</evidence>
<dbReference type="Proteomes" id="UP000192074">
    <property type="component" value="Unassembled WGS sequence"/>
</dbReference>
<accession>A0A822V7G6</accession>
<protein>
    <recommendedName>
        <fullName evidence="3">Transposase</fullName>
    </recommendedName>
</protein>
<evidence type="ECO:0000313" key="2">
    <source>
        <dbReference type="Proteomes" id="UP000192074"/>
    </source>
</evidence>